<gene>
    <name evidence="3" type="primary">LOC114828608</name>
</gene>
<sequence>MRAFQALCVALTAVACRAQVTTYGTSGYSLASVPTAVHTSYAPSVISTAPAIAVHSPAVTFAAAPVTKVAIAAAPVARVAVAAAPVARVSVAAAAAPAPAVRTHEIHTTSGRQAIRIEEVQAGDQVIRVHEAPQAGPQISQIRVPGEQHHVRVVNHQSGPAEVQRVVHRQQTQIFDVQKPGRAGARIVQVVRDESPAPTIEFVNTGGSNHHVYHANDASISHSSTLAVHAAPATFHVAAAPTVAIHSSPVLSVAHHAPITHSIVSAPSAVISGASYAKAIDNTILLHHKRA</sequence>
<dbReference type="KEGG" id="goe:114828608"/>
<keyword evidence="1" id="KW-0732">Signal</keyword>
<reference evidence="3" key="1">
    <citation type="submission" date="2025-08" db="UniProtKB">
        <authorList>
            <consortium name="RefSeq"/>
        </authorList>
    </citation>
    <scope>IDENTIFICATION</scope>
</reference>
<evidence type="ECO:0000256" key="1">
    <source>
        <dbReference type="SAM" id="SignalP"/>
    </source>
</evidence>
<accession>A0AAJ7SI62</accession>
<evidence type="ECO:0000313" key="2">
    <source>
        <dbReference type="Proteomes" id="UP000694867"/>
    </source>
</evidence>
<name>A0AAJ7SI62_9ACAR</name>
<evidence type="ECO:0000313" key="3">
    <source>
        <dbReference type="RefSeq" id="XP_028969118.1"/>
    </source>
</evidence>
<feature type="chain" id="PRO_5042522872" evidence="1">
    <location>
        <begin position="19"/>
        <end position="291"/>
    </location>
</feature>
<dbReference type="AlphaFoldDB" id="A0AAJ7SI62"/>
<organism evidence="2 3">
    <name type="scientific">Galendromus occidentalis</name>
    <name type="common">western predatory mite</name>
    <dbReference type="NCBI Taxonomy" id="34638"/>
    <lineage>
        <taxon>Eukaryota</taxon>
        <taxon>Metazoa</taxon>
        <taxon>Ecdysozoa</taxon>
        <taxon>Arthropoda</taxon>
        <taxon>Chelicerata</taxon>
        <taxon>Arachnida</taxon>
        <taxon>Acari</taxon>
        <taxon>Parasitiformes</taxon>
        <taxon>Mesostigmata</taxon>
        <taxon>Gamasina</taxon>
        <taxon>Phytoseioidea</taxon>
        <taxon>Phytoseiidae</taxon>
        <taxon>Typhlodrominae</taxon>
        <taxon>Galendromus</taxon>
    </lineage>
</organism>
<dbReference type="Proteomes" id="UP000694867">
    <property type="component" value="Unplaced"/>
</dbReference>
<dbReference type="RefSeq" id="XP_028969118.1">
    <property type="nucleotide sequence ID" value="XM_029113285.1"/>
</dbReference>
<protein>
    <submittedName>
        <fullName evidence="3">Cuticle protein-like</fullName>
    </submittedName>
</protein>
<proteinExistence type="predicted"/>
<dbReference type="GeneID" id="114828608"/>
<dbReference type="PROSITE" id="PS51257">
    <property type="entry name" value="PROKAR_LIPOPROTEIN"/>
    <property type="match status" value="1"/>
</dbReference>
<keyword evidence="2" id="KW-1185">Reference proteome</keyword>
<feature type="signal peptide" evidence="1">
    <location>
        <begin position="1"/>
        <end position="18"/>
    </location>
</feature>